<organism evidence="1 2">
    <name type="scientific">Xenopus laevis</name>
    <name type="common">African clawed frog</name>
    <dbReference type="NCBI Taxonomy" id="8355"/>
    <lineage>
        <taxon>Eukaryota</taxon>
        <taxon>Metazoa</taxon>
        <taxon>Chordata</taxon>
        <taxon>Craniata</taxon>
        <taxon>Vertebrata</taxon>
        <taxon>Euteleostomi</taxon>
        <taxon>Amphibia</taxon>
        <taxon>Batrachia</taxon>
        <taxon>Anura</taxon>
        <taxon>Pipoidea</taxon>
        <taxon>Pipidae</taxon>
        <taxon>Xenopodinae</taxon>
        <taxon>Xenopus</taxon>
        <taxon>Xenopus</taxon>
    </lineage>
</organism>
<accession>A0A974CTH9</accession>
<evidence type="ECO:0000313" key="2">
    <source>
        <dbReference type="Proteomes" id="UP000694892"/>
    </source>
</evidence>
<evidence type="ECO:0000313" key="1">
    <source>
        <dbReference type="EMBL" id="OCT78405.1"/>
    </source>
</evidence>
<dbReference type="Proteomes" id="UP000694892">
    <property type="component" value="Chromosome 5S"/>
</dbReference>
<name>A0A974CTH9_XENLA</name>
<reference evidence="2" key="1">
    <citation type="journal article" date="2016" name="Nature">
        <title>Genome evolution in the allotetraploid frog Xenopus laevis.</title>
        <authorList>
            <person name="Session A.M."/>
            <person name="Uno Y."/>
            <person name="Kwon T."/>
            <person name="Chapman J.A."/>
            <person name="Toyoda A."/>
            <person name="Takahashi S."/>
            <person name="Fukui A."/>
            <person name="Hikosaka A."/>
            <person name="Suzuki A."/>
            <person name="Kondo M."/>
            <person name="van Heeringen S.J."/>
            <person name="Quigley I."/>
            <person name="Heinz S."/>
            <person name="Ogino H."/>
            <person name="Ochi H."/>
            <person name="Hellsten U."/>
            <person name="Lyons J.B."/>
            <person name="Simakov O."/>
            <person name="Putnam N."/>
            <person name="Stites J."/>
            <person name="Kuroki Y."/>
            <person name="Tanaka T."/>
            <person name="Michiue T."/>
            <person name="Watanabe M."/>
            <person name="Bogdanovic O."/>
            <person name="Lister R."/>
            <person name="Georgiou G."/>
            <person name="Paranjpe S.S."/>
            <person name="van Kruijsbergen I."/>
            <person name="Shu S."/>
            <person name="Carlson J."/>
            <person name="Kinoshita T."/>
            <person name="Ohta Y."/>
            <person name="Mawaribuchi S."/>
            <person name="Jenkins J."/>
            <person name="Grimwood J."/>
            <person name="Schmutz J."/>
            <person name="Mitros T."/>
            <person name="Mozaffari S.V."/>
            <person name="Suzuki Y."/>
            <person name="Haramoto Y."/>
            <person name="Yamamoto T.S."/>
            <person name="Takagi C."/>
            <person name="Heald R."/>
            <person name="Miller K."/>
            <person name="Haudenschild C."/>
            <person name="Kitzman J."/>
            <person name="Nakayama T."/>
            <person name="Izutsu Y."/>
            <person name="Robert J."/>
            <person name="Fortriede J."/>
            <person name="Burns K."/>
            <person name="Lotay V."/>
            <person name="Karimi K."/>
            <person name="Yasuoka Y."/>
            <person name="Dichmann D.S."/>
            <person name="Flajnik M.F."/>
            <person name="Houston D.W."/>
            <person name="Shendure J."/>
            <person name="DuPasquier L."/>
            <person name="Vize P.D."/>
            <person name="Zorn A.M."/>
            <person name="Ito M."/>
            <person name="Marcotte E.M."/>
            <person name="Wallingford J.B."/>
            <person name="Ito Y."/>
            <person name="Asashima M."/>
            <person name="Ueno N."/>
            <person name="Matsuda Y."/>
            <person name="Veenstra G.J."/>
            <person name="Fujiyama A."/>
            <person name="Harland R.M."/>
            <person name="Taira M."/>
            <person name="Rokhsar D.S."/>
        </authorList>
    </citation>
    <scope>NUCLEOTIDE SEQUENCE [LARGE SCALE GENOMIC DNA]</scope>
    <source>
        <strain evidence="2">J</strain>
    </source>
</reference>
<protein>
    <submittedName>
        <fullName evidence="1">Uncharacterized protein</fullName>
    </submittedName>
</protein>
<dbReference type="AlphaFoldDB" id="A0A974CTH9"/>
<gene>
    <name evidence="1" type="ORF">XELAEV_18029516mg</name>
</gene>
<sequence>MHIPLGNLKCLVLITKTAQITQEIHIYPLGLAGTCEVGVQKSHFLFCVFSAATKTLCVPKLQHILNLMALVLYGF</sequence>
<proteinExistence type="predicted"/>
<dbReference type="EMBL" id="CM004475">
    <property type="protein sequence ID" value="OCT78405.1"/>
    <property type="molecule type" value="Genomic_DNA"/>
</dbReference>